<dbReference type="Proteomes" id="UP000789396">
    <property type="component" value="Unassembled WGS sequence"/>
</dbReference>
<feature type="non-terminal residue" evidence="1">
    <location>
        <position position="60"/>
    </location>
</feature>
<keyword evidence="2" id="KW-1185">Reference proteome</keyword>
<name>A0A9N9PJK6_9GLOM</name>
<protein>
    <submittedName>
        <fullName evidence="1">1832_t:CDS:1</fullName>
    </submittedName>
</protein>
<accession>A0A9N9PJK6</accession>
<sequence>TILADTSYQSTTQADISCIVKYTLQNCNVNSCDPYDHSLELKGNTSELYASRRNNIMEYS</sequence>
<dbReference type="EMBL" id="CAJVPZ010102833">
    <property type="protein sequence ID" value="CAG8822844.1"/>
    <property type="molecule type" value="Genomic_DNA"/>
</dbReference>
<organism evidence="1 2">
    <name type="scientific">Racocetra fulgida</name>
    <dbReference type="NCBI Taxonomy" id="60492"/>
    <lineage>
        <taxon>Eukaryota</taxon>
        <taxon>Fungi</taxon>
        <taxon>Fungi incertae sedis</taxon>
        <taxon>Mucoromycota</taxon>
        <taxon>Glomeromycotina</taxon>
        <taxon>Glomeromycetes</taxon>
        <taxon>Diversisporales</taxon>
        <taxon>Gigasporaceae</taxon>
        <taxon>Racocetra</taxon>
    </lineage>
</organism>
<reference evidence="1" key="1">
    <citation type="submission" date="2021-06" db="EMBL/GenBank/DDBJ databases">
        <authorList>
            <person name="Kallberg Y."/>
            <person name="Tangrot J."/>
            <person name="Rosling A."/>
        </authorList>
    </citation>
    <scope>NUCLEOTIDE SEQUENCE</scope>
    <source>
        <strain evidence="1">IN212</strain>
    </source>
</reference>
<feature type="non-terminal residue" evidence="1">
    <location>
        <position position="1"/>
    </location>
</feature>
<evidence type="ECO:0000313" key="1">
    <source>
        <dbReference type="EMBL" id="CAG8822844.1"/>
    </source>
</evidence>
<gene>
    <name evidence="1" type="ORF">RFULGI_LOCUS19793</name>
</gene>
<proteinExistence type="predicted"/>
<dbReference type="AlphaFoldDB" id="A0A9N9PJK6"/>
<comment type="caution">
    <text evidence="1">The sequence shown here is derived from an EMBL/GenBank/DDBJ whole genome shotgun (WGS) entry which is preliminary data.</text>
</comment>
<evidence type="ECO:0000313" key="2">
    <source>
        <dbReference type="Proteomes" id="UP000789396"/>
    </source>
</evidence>